<dbReference type="SUPFAM" id="SSF88659">
    <property type="entry name" value="Sigma3 and sigma4 domains of RNA polymerase sigma factors"/>
    <property type="match status" value="1"/>
</dbReference>
<protein>
    <recommendedName>
        <fullName evidence="2">RNA polymerase sigma-70 domain-containing protein</fullName>
    </recommendedName>
</protein>
<sequence>MSASMSLYKTEVFDSLSYYVGAVNQRESLTNEEDFYLSNQCFDNNYFDKESNELFSNRYEDEHVTSEYIEDSALESYKDDFTDSHEEGNWRDFVSLELKSALKKLDVISQDIIFNRWLTHEKKTIKELSDKHKLSVDYIYQIEASTLKKLKSLLGHIPAANVI</sequence>
<evidence type="ECO:0000313" key="4">
    <source>
        <dbReference type="Proteomes" id="UP000318717"/>
    </source>
</evidence>
<evidence type="ECO:0000313" key="3">
    <source>
        <dbReference type="EMBL" id="GEA51004.1"/>
    </source>
</evidence>
<dbReference type="PROSITE" id="PS00716">
    <property type="entry name" value="SIGMA70_2"/>
    <property type="match status" value="1"/>
</dbReference>
<dbReference type="PANTHER" id="PTHR30376">
    <property type="entry name" value="SIGMA FACTOR RPOH HEAT SHOCK RELATED"/>
    <property type="match status" value="1"/>
</dbReference>
<dbReference type="RefSeq" id="WP_141345334.1">
    <property type="nucleotide sequence ID" value="NZ_BJLF01000007.1"/>
</dbReference>
<dbReference type="EMBL" id="BJLF01000007">
    <property type="protein sequence ID" value="GEA51004.1"/>
    <property type="molecule type" value="Genomic_DNA"/>
</dbReference>
<accession>A0A4Y3HXK5</accession>
<dbReference type="InterPro" id="IPR000943">
    <property type="entry name" value="RNA_pol_sigma70"/>
</dbReference>
<evidence type="ECO:0000259" key="2">
    <source>
        <dbReference type="PROSITE" id="PS00716"/>
    </source>
</evidence>
<dbReference type="GO" id="GO:0003700">
    <property type="term" value="F:DNA-binding transcription factor activity"/>
    <property type="evidence" value="ECO:0007669"/>
    <property type="project" value="InterPro"/>
</dbReference>
<keyword evidence="4" id="KW-1185">Reference proteome</keyword>
<evidence type="ECO:0000256" key="1">
    <source>
        <dbReference type="ARBA" id="ARBA00007788"/>
    </source>
</evidence>
<dbReference type="InterPro" id="IPR050813">
    <property type="entry name" value="Sigma-70_Factor"/>
</dbReference>
<dbReference type="GO" id="GO:0006352">
    <property type="term" value="P:DNA-templated transcription initiation"/>
    <property type="evidence" value="ECO:0007669"/>
    <property type="project" value="InterPro"/>
</dbReference>
<reference evidence="3 4" key="1">
    <citation type="submission" date="2019-06" db="EMBL/GenBank/DDBJ databases">
        <title>Whole genome shotgun sequence of Vibrio inusitatus NBRC 102082.</title>
        <authorList>
            <person name="Hosoyama A."/>
            <person name="Uohara A."/>
            <person name="Ohji S."/>
            <person name="Ichikawa N."/>
        </authorList>
    </citation>
    <scope>NUCLEOTIDE SEQUENCE [LARGE SCALE GENOMIC DNA]</scope>
    <source>
        <strain evidence="3 4">NBRC 102082</strain>
    </source>
</reference>
<proteinExistence type="inferred from homology"/>
<dbReference type="InterPro" id="IPR013324">
    <property type="entry name" value="RNA_pol_sigma_r3/r4-like"/>
</dbReference>
<name>A0A4Y3HXK5_9VIBR</name>
<organism evidence="3 4">
    <name type="scientific">Vibrio inusitatus NBRC 102082</name>
    <dbReference type="NCBI Taxonomy" id="1219070"/>
    <lineage>
        <taxon>Bacteria</taxon>
        <taxon>Pseudomonadati</taxon>
        <taxon>Pseudomonadota</taxon>
        <taxon>Gammaproteobacteria</taxon>
        <taxon>Vibrionales</taxon>
        <taxon>Vibrionaceae</taxon>
        <taxon>Vibrio</taxon>
    </lineage>
</organism>
<feature type="domain" description="RNA polymerase sigma-70" evidence="2">
    <location>
        <begin position="124"/>
        <end position="150"/>
    </location>
</feature>
<dbReference type="Gene3D" id="1.10.10.10">
    <property type="entry name" value="Winged helix-like DNA-binding domain superfamily/Winged helix DNA-binding domain"/>
    <property type="match status" value="1"/>
</dbReference>
<dbReference type="AlphaFoldDB" id="A0A4Y3HXK5"/>
<dbReference type="PANTHER" id="PTHR30376:SF3">
    <property type="entry name" value="RNA POLYMERASE SIGMA FACTOR RPOH"/>
    <property type="match status" value="1"/>
</dbReference>
<dbReference type="InterPro" id="IPR036388">
    <property type="entry name" value="WH-like_DNA-bd_sf"/>
</dbReference>
<dbReference type="OrthoDB" id="5872227at2"/>
<gene>
    <name evidence="3" type="ORF">VIN01S_18080</name>
</gene>
<comment type="similarity">
    <text evidence="1">Belongs to the sigma-70 factor family.</text>
</comment>
<dbReference type="Proteomes" id="UP000318717">
    <property type="component" value="Unassembled WGS sequence"/>
</dbReference>
<comment type="caution">
    <text evidence="3">The sequence shown here is derived from an EMBL/GenBank/DDBJ whole genome shotgun (WGS) entry which is preliminary data.</text>
</comment>